<dbReference type="OrthoDB" id="95423at2"/>
<dbReference type="Proteomes" id="UP000266177">
    <property type="component" value="Unassembled WGS sequence"/>
</dbReference>
<evidence type="ECO:0000313" key="3">
    <source>
        <dbReference type="EMBL" id="RJG25493.1"/>
    </source>
</evidence>
<dbReference type="InterPro" id="IPR006531">
    <property type="entry name" value="Gp5/Vgr_OB"/>
</dbReference>
<feature type="compositionally biased region" description="Gly residues" evidence="1">
    <location>
        <begin position="370"/>
        <end position="392"/>
    </location>
</feature>
<dbReference type="Pfam" id="PF04717">
    <property type="entry name" value="Phage_base_V"/>
    <property type="match status" value="1"/>
</dbReference>
<organism evidence="3 4">
    <name type="scientific">Paenibacillus thiaminolyticus</name>
    <name type="common">Bacillus thiaminolyticus</name>
    <dbReference type="NCBI Taxonomy" id="49283"/>
    <lineage>
        <taxon>Bacteria</taxon>
        <taxon>Bacillati</taxon>
        <taxon>Bacillota</taxon>
        <taxon>Bacilli</taxon>
        <taxon>Bacillales</taxon>
        <taxon>Paenibacillaceae</taxon>
        <taxon>Paenibacillus</taxon>
    </lineage>
</organism>
<accession>A0A3A3GQ70</accession>
<feature type="region of interest" description="Disordered" evidence="1">
    <location>
        <begin position="369"/>
        <end position="399"/>
    </location>
</feature>
<dbReference type="InterPro" id="IPR037026">
    <property type="entry name" value="Vgr_OB-fold_dom_sf"/>
</dbReference>
<evidence type="ECO:0000256" key="1">
    <source>
        <dbReference type="SAM" id="MobiDB-lite"/>
    </source>
</evidence>
<proteinExistence type="predicted"/>
<reference evidence="3 4" key="1">
    <citation type="submission" date="2018-09" db="EMBL/GenBank/DDBJ databases">
        <title>Paenibacillus SK2017-BO5.</title>
        <authorList>
            <person name="Piskunova J.V."/>
            <person name="Dubiley S.A."/>
            <person name="Severinov K.V."/>
        </authorList>
    </citation>
    <scope>NUCLEOTIDE SEQUENCE [LARGE SCALE GENOMIC DNA]</scope>
    <source>
        <strain evidence="3 4">BO5</strain>
    </source>
</reference>
<dbReference type="Gene3D" id="2.30.110.50">
    <property type="match status" value="1"/>
</dbReference>
<feature type="domain" description="Gp5/Type VI secretion system Vgr protein OB-fold" evidence="2">
    <location>
        <begin position="295"/>
        <end position="360"/>
    </location>
</feature>
<dbReference type="SUPFAM" id="SSF69255">
    <property type="entry name" value="gp5 N-terminal domain-like"/>
    <property type="match status" value="1"/>
</dbReference>
<dbReference type="RefSeq" id="WP_119791519.1">
    <property type="nucleotide sequence ID" value="NZ_QYZD01000003.1"/>
</dbReference>
<dbReference type="AlphaFoldDB" id="A0A3A3GQ70"/>
<dbReference type="Gene3D" id="2.40.50.230">
    <property type="entry name" value="Gp5 N-terminal domain"/>
    <property type="match status" value="1"/>
</dbReference>
<dbReference type="EMBL" id="QYZD01000003">
    <property type="protein sequence ID" value="RJG25493.1"/>
    <property type="molecule type" value="Genomic_DNA"/>
</dbReference>
<dbReference type="Pfam" id="PF05954">
    <property type="entry name" value="Phage_GPD"/>
    <property type="match status" value="1"/>
</dbReference>
<sequence>MSVAQLSYQNVRIAPFPHMQLLDMSIVQEVNEHGKLTFTGRMPEDHKDNDLFAMNEQTPVQVVQITEQGEERVLFSGILSEMRIEKSRDVYSVYAEALTSTVMLDIRVKNRSFQDATMTYNQLVRHLGGGYSNYDVNYTSEQNPPLGALVVQYKETDWALLKRLASRLDTVVVPAENFKDIKFSFGLPDTGAVKKLSPSNYVITKKLADYMSYHKNVRRNAMESDFIFYELTTDQWLHLGDAVDFQGARLYVGKAVSTMERGSVTHTYTVTTRKGLNRQSPYNDAIRGASIGGTVLAINRDKVKVRLDIDKEQDAGKACWFPYSTVYASADGSGWYCMPEAGDSVRVTFPSEREEEAFAISSVNSYAGEPAGGGPQAGQGAISGGGSAGGGSQDRMGDPNVRYFRNSSGMEVTLAPGHVLISASNGQATIRLAQDGSITIAGQNEVSLTSKENVTIRADKTLMMTASEEIAIESQKGGKIVLNSGGDAELKGNKVLTN</sequence>
<evidence type="ECO:0000313" key="4">
    <source>
        <dbReference type="Proteomes" id="UP000266177"/>
    </source>
</evidence>
<protein>
    <recommendedName>
        <fullName evidence="2">Gp5/Type VI secretion system Vgr protein OB-fold domain-containing protein</fullName>
    </recommendedName>
</protein>
<gene>
    <name evidence="3" type="ORF">DQX05_05165</name>
</gene>
<dbReference type="SUPFAM" id="SSF69279">
    <property type="entry name" value="Phage tail proteins"/>
    <property type="match status" value="1"/>
</dbReference>
<name>A0A3A3GQ70_PANTH</name>
<dbReference type="Gene3D" id="3.55.50.10">
    <property type="entry name" value="Baseplate protein-like domains"/>
    <property type="match status" value="1"/>
</dbReference>
<comment type="caution">
    <text evidence="3">The sequence shown here is derived from an EMBL/GenBank/DDBJ whole genome shotgun (WGS) entry which is preliminary data.</text>
</comment>
<evidence type="ECO:0000259" key="2">
    <source>
        <dbReference type="Pfam" id="PF04717"/>
    </source>
</evidence>